<reference evidence="2 3" key="1">
    <citation type="journal article" date="2018" name="Mol. Biol. Evol.">
        <title>Broad Genomic Sampling Reveals a Smut Pathogenic Ancestry of the Fungal Clade Ustilaginomycotina.</title>
        <authorList>
            <person name="Kijpornyongpan T."/>
            <person name="Mondo S.J."/>
            <person name="Barry K."/>
            <person name="Sandor L."/>
            <person name="Lee J."/>
            <person name="Lipzen A."/>
            <person name="Pangilinan J."/>
            <person name="LaButti K."/>
            <person name="Hainaut M."/>
            <person name="Henrissat B."/>
            <person name="Grigoriev I.V."/>
            <person name="Spatafora J.W."/>
            <person name="Aime M.C."/>
        </authorList>
    </citation>
    <scope>NUCLEOTIDE SEQUENCE [LARGE SCALE GENOMIC DNA]</scope>
    <source>
        <strain evidence="2 3">MCA 4198</strain>
    </source>
</reference>
<proteinExistence type="predicted"/>
<dbReference type="RefSeq" id="XP_025375312.1">
    <property type="nucleotide sequence ID" value="XM_025522286.1"/>
</dbReference>
<dbReference type="OrthoDB" id="2103474at2759"/>
<gene>
    <name evidence="2" type="ORF">FA10DRAFT_268337</name>
</gene>
<evidence type="ECO:0000313" key="3">
    <source>
        <dbReference type="Proteomes" id="UP000245768"/>
    </source>
</evidence>
<dbReference type="GeneID" id="37044202"/>
<feature type="region of interest" description="Disordered" evidence="1">
    <location>
        <begin position="24"/>
        <end position="49"/>
    </location>
</feature>
<name>A0A316YGY7_9BASI</name>
<dbReference type="Pfam" id="PF13430">
    <property type="entry name" value="DUF4112"/>
    <property type="match status" value="1"/>
</dbReference>
<dbReference type="PANTHER" id="PTHR35519">
    <property type="entry name" value="MEMBRANE PROTEINS"/>
    <property type="match status" value="1"/>
</dbReference>
<dbReference type="AlphaFoldDB" id="A0A316YGY7"/>
<accession>A0A316YGY7</accession>
<dbReference type="EMBL" id="KZ819638">
    <property type="protein sequence ID" value="PWN88114.1"/>
    <property type="molecule type" value="Genomic_DNA"/>
</dbReference>
<evidence type="ECO:0008006" key="4">
    <source>
        <dbReference type="Google" id="ProtNLM"/>
    </source>
</evidence>
<dbReference type="Proteomes" id="UP000245768">
    <property type="component" value="Unassembled WGS sequence"/>
</dbReference>
<dbReference type="InParanoid" id="A0A316YGY7"/>
<protein>
    <recommendedName>
        <fullName evidence="4">DUF4112 domain-containing protein</fullName>
    </recommendedName>
</protein>
<dbReference type="STRING" id="215250.A0A316YGY7"/>
<feature type="region of interest" description="Disordered" evidence="1">
    <location>
        <begin position="170"/>
        <end position="236"/>
    </location>
</feature>
<organism evidence="2 3">
    <name type="scientific">Acaromyces ingoldii</name>
    <dbReference type="NCBI Taxonomy" id="215250"/>
    <lineage>
        <taxon>Eukaryota</taxon>
        <taxon>Fungi</taxon>
        <taxon>Dikarya</taxon>
        <taxon>Basidiomycota</taxon>
        <taxon>Ustilaginomycotina</taxon>
        <taxon>Exobasidiomycetes</taxon>
        <taxon>Exobasidiales</taxon>
        <taxon>Cryptobasidiaceae</taxon>
        <taxon>Acaromyces</taxon>
    </lineage>
</organism>
<keyword evidence="3" id="KW-1185">Reference proteome</keyword>
<dbReference type="InterPro" id="IPR025187">
    <property type="entry name" value="DUF4112"/>
</dbReference>
<evidence type="ECO:0000256" key="1">
    <source>
        <dbReference type="SAM" id="MobiDB-lite"/>
    </source>
</evidence>
<evidence type="ECO:0000313" key="2">
    <source>
        <dbReference type="EMBL" id="PWN88114.1"/>
    </source>
</evidence>
<sequence>MTSLATGAAKKLIERHAKQYEPQDPFYEFYTNKNGKKKRRKRPPPPGLTKKEAQLLRKVARRAHYLDKGFSICGLRFGWTAIIGLIPGVGDATDAALNWFLVVKPARDGGELPSWLVRKMVFNNAVSAGVGLVPIAGDIMLAVWKANSRNVNLLEEYFRVLGEEHIAAGMQGLTPAPPPLPGQEPQAHTESSREAPISAARESSEDDEDAPQLKAHPAQPAVQKLVKDHSATNVTA</sequence>
<dbReference type="PANTHER" id="PTHR35519:SF2">
    <property type="entry name" value="PH DOMAIN PROTEIN"/>
    <property type="match status" value="1"/>
</dbReference>
<feature type="compositionally biased region" description="Basic residues" evidence="1">
    <location>
        <begin position="34"/>
        <end position="43"/>
    </location>
</feature>